<dbReference type="EMBL" id="CP109135">
    <property type="protein sequence ID" value="WSD13086.1"/>
    <property type="molecule type" value="Genomic_DNA"/>
</dbReference>
<evidence type="ECO:0000256" key="2">
    <source>
        <dbReference type="ARBA" id="ARBA00023002"/>
    </source>
</evidence>
<dbReference type="InterPro" id="IPR016162">
    <property type="entry name" value="Ald_DH_N"/>
</dbReference>
<dbReference type="Gene3D" id="3.40.605.10">
    <property type="entry name" value="Aldehyde Dehydrogenase, Chain A, domain 1"/>
    <property type="match status" value="1"/>
</dbReference>
<dbReference type="InterPro" id="IPR051020">
    <property type="entry name" value="ALDH-related_metabolic_enz"/>
</dbReference>
<gene>
    <name evidence="4" type="ORF">OHB35_07485</name>
</gene>
<accession>A0ABZ1H6T6</accession>
<dbReference type="SUPFAM" id="SSF53720">
    <property type="entry name" value="ALDH-like"/>
    <property type="match status" value="1"/>
</dbReference>
<dbReference type="InterPro" id="IPR016163">
    <property type="entry name" value="Ald_DH_C"/>
</dbReference>
<dbReference type="Gene3D" id="3.40.309.10">
    <property type="entry name" value="Aldehyde Dehydrogenase, Chain A, domain 2"/>
    <property type="match status" value="1"/>
</dbReference>
<organism evidence="4 5">
    <name type="scientific">Streptomyces phaeochromogenes</name>
    <dbReference type="NCBI Taxonomy" id="1923"/>
    <lineage>
        <taxon>Bacteria</taxon>
        <taxon>Bacillati</taxon>
        <taxon>Actinomycetota</taxon>
        <taxon>Actinomycetes</taxon>
        <taxon>Kitasatosporales</taxon>
        <taxon>Streptomycetaceae</taxon>
        <taxon>Streptomyces</taxon>
        <taxon>Streptomyces phaeochromogenes group</taxon>
    </lineage>
</organism>
<dbReference type="Proteomes" id="UP001340816">
    <property type="component" value="Chromosome"/>
</dbReference>
<sequence>MAPTELLIGSRWQASTGPGLTREVMSPFDGSPVGTVALAGPEDVDVALAAAVRGAAVWRRTPAHERMTILLRAAELADERASRIAGTISAESGKTITEATGEASRSGDLIRLAAFEGTQLYGETLPLDANRGTGFDKVGFTLRQPCGVVVAITPFNYPALLVLHKLAPALAAGNAVVLKPATSTPLTALELASCFVDAGIPEGVLSVLVGSGGVLGDLLVTDPRVRKISFTGSTATGEHIARVAGVKKLSLELGASCPVVVLPDADLELAASAVALGGYVNAGQVCISVQRVITHPSVTSDFLDALVPKVEAIRTGDPSSSETTMGTLITTAEAERVERAIAQAATDGARILTGGERDGAVVSPAVVADVDPDSPFSQQELFGPAVAVSSAADWESAIAQANGTAYGLGAGVFTSDVAGAIRAVREIDAGSVHINWTPLWRADLMPYGGLKGSGYGKEGPRAAVSEMTEVKTIVLHGRPW</sequence>
<keyword evidence="5" id="KW-1185">Reference proteome</keyword>
<feature type="domain" description="Aldehyde dehydrogenase" evidence="3">
    <location>
        <begin position="21"/>
        <end position="473"/>
    </location>
</feature>
<dbReference type="PANTHER" id="PTHR42991:SF1">
    <property type="entry name" value="ALDEHYDE DEHYDROGENASE"/>
    <property type="match status" value="1"/>
</dbReference>
<keyword evidence="2" id="KW-0560">Oxidoreductase</keyword>
<dbReference type="PANTHER" id="PTHR42991">
    <property type="entry name" value="ALDEHYDE DEHYDROGENASE"/>
    <property type="match status" value="1"/>
</dbReference>
<dbReference type="Pfam" id="PF00171">
    <property type="entry name" value="Aldedh"/>
    <property type="match status" value="1"/>
</dbReference>
<evidence type="ECO:0000259" key="3">
    <source>
        <dbReference type="Pfam" id="PF00171"/>
    </source>
</evidence>
<dbReference type="InterPro" id="IPR016161">
    <property type="entry name" value="Ald_DH/histidinol_DH"/>
</dbReference>
<comment type="similarity">
    <text evidence="1">Belongs to the aldehyde dehydrogenase family.</text>
</comment>
<name>A0ABZ1H6T6_STRPH</name>
<dbReference type="RefSeq" id="WP_326758223.1">
    <property type="nucleotide sequence ID" value="NZ_CP109135.1"/>
</dbReference>
<reference evidence="4 5" key="1">
    <citation type="submission" date="2022-10" db="EMBL/GenBank/DDBJ databases">
        <title>The complete genomes of actinobacterial strains from the NBC collection.</title>
        <authorList>
            <person name="Joergensen T.S."/>
            <person name="Alvarez Arevalo M."/>
            <person name="Sterndorff E.B."/>
            <person name="Faurdal D."/>
            <person name="Vuksanovic O."/>
            <person name="Mourched A.-S."/>
            <person name="Charusanti P."/>
            <person name="Shaw S."/>
            <person name="Blin K."/>
            <person name="Weber T."/>
        </authorList>
    </citation>
    <scope>NUCLEOTIDE SEQUENCE [LARGE SCALE GENOMIC DNA]</scope>
    <source>
        <strain evidence="4 5">NBC 01752</strain>
    </source>
</reference>
<dbReference type="InterPro" id="IPR015590">
    <property type="entry name" value="Aldehyde_DH_dom"/>
</dbReference>
<evidence type="ECO:0000313" key="4">
    <source>
        <dbReference type="EMBL" id="WSD13086.1"/>
    </source>
</evidence>
<proteinExistence type="inferred from homology"/>
<protein>
    <submittedName>
        <fullName evidence="4">Aldehyde dehydrogenase family protein</fullName>
    </submittedName>
</protein>
<evidence type="ECO:0000313" key="5">
    <source>
        <dbReference type="Proteomes" id="UP001340816"/>
    </source>
</evidence>
<evidence type="ECO:0000256" key="1">
    <source>
        <dbReference type="ARBA" id="ARBA00009986"/>
    </source>
</evidence>